<organism evidence="2 3">
    <name type="scientific">Eschrichtius robustus</name>
    <name type="common">California gray whale</name>
    <name type="synonym">Eschrichtius gibbosus</name>
    <dbReference type="NCBI Taxonomy" id="9764"/>
    <lineage>
        <taxon>Eukaryota</taxon>
        <taxon>Metazoa</taxon>
        <taxon>Chordata</taxon>
        <taxon>Craniata</taxon>
        <taxon>Vertebrata</taxon>
        <taxon>Euteleostomi</taxon>
        <taxon>Mammalia</taxon>
        <taxon>Eutheria</taxon>
        <taxon>Laurasiatheria</taxon>
        <taxon>Artiodactyla</taxon>
        <taxon>Whippomorpha</taxon>
        <taxon>Cetacea</taxon>
        <taxon>Mysticeti</taxon>
        <taxon>Eschrichtiidae</taxon>
        <taxon>Eschrichtius</taxon>
    </lineage>
</organism>
<name>A0AB34H933_ESCRO</name>
<dbReference type="GO" id="GO:0000278">
    <property type="term" value="P:mitotic cell cycle"/>
    <property type="evidence" value="ECO:0007669"/>
    <property type="project" value="TreeGrafter"/>
</dbReference>
<evidence type="ECO:0000313" key="2">
    <source>
        <dbReference type="EMBL" id="KAJ8788084.1"/>
    </source>
</evidence>
<dbReference type="EMBL" id="JAIQCJ010001648">
    <property type="protein sequence ID" value="KAJ8788084.1"/>
    <property type="molecule type" value="Genomic_DNA"/>
</dbReference>
<dbReference type="InterPro" id="IPR045173">
    <property type="entry name" value="Cdt1"/>
</dbReference>
<accession>A0AB34H933</accession>
<protein>
    <recommendedName>
        <fullName evidence="1">CDT1 Geminin-binding domain-containing protein</fullName>
    </recommendedName>
</protein>
<dbReference type="GO" id="GO:0030174">
    <property type="term" value="P:regulation of DNA-templated DNA replication initiation"/>
    <property type="evidence" value="ECO:0007669"/>
    <property type="project" value="InterPro"/>
</dbReference>
<dbReference type="AlphaFoldDB" id="A0AB34H933"/>
<dbReference type="PANTHER" id="PTHR28637:SF1">
    <property type="entry name" value="DNA REPLICATION FACTOR CDT1"/>
    <property type="match status" value="1"/>
</dbReference>
<proteinExistence type="predicted"/>
<gene>
    <name evidence="2" type="ORF">J1605_022645</name>
</gene>
<dbReference type="GO" id="GO:0005634">
    <property type="term" value="C:nucleus"/>
    <property type="evidence" value="ECO:0007669"/>
    <property type="project" value="TreeGrafter"/>
</dbReference>
<dbReference type="Proteomes" id="UP001159641">
    <property type="component" value="Unassembled WGS sequence"/>
</dbReference>
<dbReference type="GO" id="GO:0070182">
    <property type="term" value="F:DNA polymerase binding"/>
    <property type="evidence" value="ECO:0007669"/>
    <property type="project" value="TreeGrafter"/>
</dbReference>
<feature type="domain" description="CDT1 Geminin-binding" evidence="1">
    <location>
        <begin position="20"/>
        <end position="139"/>
    </location>
</feature>
<dbReference type="SMART" id="SM01075">
    <property type="entry name" value="CDT1"/>
    <property type="match status" value="1"/>
</dbReference>
<dbReference type="Pfam" id="PF08839">
    <property type="entry name" value="CDT1"/>
    <property type="match status" value="1"/>
</dbReference>
<dbReference type="SUPFAM" id="SSF46785">
    <property type="entry name" value="Winged helix' DNA-binding domain"/>
    <property type="match status" value="1"/>
</dbReference>
<dbReference type="InterPro" id="IPR014939">
    <property type="entry name" value="CDT1_Gemini-bd-like"/>
</dbReference>
<dbReference type="PANTHER" id="PTHR28637">
    <property type="entry name" value="DNA REPLICATION FACTOR CDT1"/>
    <property type="match status" value="1"/>
</dbReference>
<dbReference type="InterPro" id="IPR036390">
    <property type="entry name" value="WH_DNA-bd_sf"/>
</dbReference>
<reference evidence="2 3" key="1">
    <citation type="submission" date="2022-11" db="EMBL/GenBank/DDBJ databases">
        <title>Whole genome sequence of Eschrichtius robustus ER-17-0199.</title>
        <authorList>
            <person name="Bruniche-Olsen A."/>
            <person name="Black A.N."/>
            <person name="Fields C.J."/>
            <person name="Walden K."/>
            <person name="Dewoody J.A."/>
        </authorList>
    </citation>
    <scope>NUCLEOTIDE SEQUENCE [LARGE SCALE GENOMIC DNA]</scope>
    <source>
        <strain evidence="2">ER-17-0199</strain>
        <tissue evidence="2">Blubber</tissue>
    </source>
</reference>
<dbReference type="GO" id="GO:0071163">
    <property type="term" value="P:DNA replication preinitiation complex assembly"/>
    <property type="evidence" value="ECO:0007669"/>
    <property type="project" value="InterPro"/>
</dbReference>
<evidence type="ECO:0000259" key="1">
    <source>
        <dbReference type="SMART" id="SM01075"/>
    </source>
</evidence>
<keyword evidence="3" id="KW-1185">Reference proteome</keyword>
<dbReference type="GO" id="GO:0000076">
    <property type="term" value="P:DNA replication checkpoint signaling"/>
    <property type="evidence" value="ECO:0007669"/>
    <property type="project" value="TreeGrafter"/>
</dbReference>
<comment type="caution">
    <text evidence="2">The sequence shown here is derived from an EMBL/GenBank/DDBJ whole genome shotgun (WGS) entry which is preliminary data.</text>
</comment>
<evidence type="ECO:0000313" key="3">
    <source>
        <dbReference type="Proteomes" id="UP001159641"/>
    </source>
</evidence>
<dbReference type="CDD" id="cd08674">
    <property type="entry name" value="Cdt1_m"/>
    <property type="match status" value="1"/>
</dbReference>
<dbReference type="GO" id="GO:0003677">
    <property type="term" value="F:DNA binding"/>
    <property type="evidence" value="ECO:0007669"/>
    <property type="project" value="InterPro"/>
</dbReference>
<sequence>MPAYQRFLALAQLGPPGLVLPYKYQVLAERFCSMDTIVGMLYNRSETVTFTKVKQGVQDMMRKCFEECSVGRIKTVYPGSYRFRQERYAPTFKDVGRKSDYQLTIEPPLDQQAGSAAPQITASRLLQRCQIFSQNLVARIR</sequence>